<organism evidence="1 2">
    <name type="scientific">Streptomyces antimycoticus</name>
    <dbReference type="NCBI Taxonomy" id="68175"/>
    <lineage>
        <taxon>Bacteria</taxon>
        <taxon>Bacillati</taxon>
        <taxon>Actinomycetota</taxon>
        <taxon>Actinomycetes</taxon>
        <taxon>Kitasatosporales</taxon>
        <taxon>Streptomycetaceae</taxon>
        <taxon>Streptomyces</taxon>
        <taxon>Streptomyces violaceusniger group</taxon>
    </lineage>
</organism>
<sequence>MPELSRLAPPEDFSAAIEAQAIGHVLGERRHGLDSLLPGTE</sequence>
<gene>
    <name evidence="1" type="ORF">SANT12839_021710</name>
</gene>
<accession>A0A4D4K4P0</accession>
<proteinExistence type="predicted"/>
<evidence type="ECO:0000313" key="1">
    <source>
        <dbReference type="EMBL" id="GDY41289.1"/>
    </source>
</evidence>
<dbReference type="EMBL" id="BJHV01000001">
    <property type="protein sequence ID" value="GDY41289.1"/>
    <property type="molecule type" value="Genomic_DNA"/>
</dbReference>
<comment type="caution">
    <text evidence="1">The sequence shown here is derived from an EMBL/GenBank/DDBJ whole genome shotgun (WGS) entry which is preliminary data.</text>
</comment>
<evidence type="ECO:0000313" key="2">
    <source>
        <dbReference type="Proteomes" id="UP000299290"/>
    </source>
</evidence>
<dbReference type="RefSeq" id="WP_265584619.1">
    <property type="nucleotide sequence ID" value="NZ_BJHV01000001.1"/>
</dbReference>
<dbReference type="AlphaFoldDB" id="A0A4D4K4P0"/>
<name>A0A4D4K4P0_9ACTN</name>
<keyword evidence="2" id="KW-1185">Reference proteome</keyword>
<dbReference type="Proteomes" id="UP000299290">
    <property type="component" value="Unassembled WGS sequence"/>
</dbReference>
<reference evidence="1 2" key="1">
    <citation type="journal article" date="2020" name="Int. J. Syst. Evol. Microbiol.">
        <title>Reclassification of Streptomyces castelarensis and Streptomyces sporoclivatus as later heterotypic synonyms of Streptomyces antimycoticus.</title>
        <authorList>
            <person name="Komaki H."/>
            <person name="Tamura T."/>
        </authorList>
    </citation>
    <scope>NUCLEOTIDE SEQUENCE [LARGE SCALE GENOMIC DNA]</scope>
    <source>
        <strain evidence="1 2">NBRC 12839</strain>
    </source>
</reference>
<protein>
    <submittedName>
        <fullName evidence="1">Uncharacterized protein</fullName>
    </submittedName>
</protein>